<dbReference type="EMBL" id="JALZWP010000020">
    <property type="protein sequence ID" value="MCL1629999.1"/>
    <property type="molecule type" value="Genomic_DNA"/>
</dbReference>
<evidence type="ECO:0000256" key="1">
    <source>
        <dbReference type="SAM" id="SignalP"/>
    </source>
</evidence>
<keyword evidence="1" id="KW-0732">Signal</keyword>
<feature type="signal peptide" evidence="1">
    <location>
        <begin position="1"/>
        <end position="19"/>
    </location>
</feature>
<evidence type="ECO:0000313" key="2">
    <source>
        <dbReference type="EMBL" id="MCL1629999.1"/>
    </source>
</evidence>
<sequence>MPLARTLAPAICMALITTAATGQTDTPVELASATPEARMNIAVTAHVFDYFVEYEGLM</sequence>
<organism evidence="2 3">
    <name type="scientific">Roseinatronobacter domitianus</name>
    <dbReference type="NCBI Taxonomy" id="2940293"/>
    <lineage>
        <taxon>Bacteria</taxon>
        <taxon>Pseudomonadati</taxon>
        <taxon>Pseudomonadota</taxon>
        <taxon>Alphaproteobacteria</taxon>
        <taxon>Rhodobacterales</taxon>
        <taxon>Paracoccaceae</taxon>
        <taxon>Roseinatronobacter</taxon>
    </lineage>
</organism>
<accession>A0ABT0M555</accession>
<feature type="chain" id="PRO_5047371228" evidence="1">
    <location>
        <begin position="20"/>
        <end position="58"/>
    </location>
</feature>
<gene>
    <name evidence="2" type="ORF">M3N55_14785</name>
</gene>
<keyword evidence="3" id="KW-1185">Reference proteome</keyword>
<protein>
    <submittedName>
        <fullName evidence="2">Uncharacterized protein</fullName>
    </submittedName>
</protein>
<dbReference type="RefSeq" id="WP_249060519.1">
    <property type="nucleotide sequence ID" value="NZ_JALZWP010000020.1"/>
</dbReference>
<reference evidence="2 3" key="1">
    <citation type="submission" date="2022-05" db="EMBL/GenBank/DDBJ databases">
        <title>Seasonal and diel survey of microbial diversity of the Tyrrhenian coast.</title>
        <authorList>
            <person name="Gattoni G."/>
            <person name="Corral P."/>
        </authorList>
    </citation>
    <scope>NUCLEOTIDE SEQUENCE [LARGE SCALE GENOMIC DNA]</scope>
    <source>
        <strain evidence="2 3">V10</strain>
    </source>
</reference>
<evidence type="ECO:0000313" key="3">
    <source>
        <dbReference type="Proteomes" id="UP001202550"/>
    </source>
</evidence>
<comment type="caution">
    <text evidence="2">The sequence shown here is derived from an EMBL/GenBank/DDBJ whole genome shotgun (WGS) entry which is preliminary data.</text>
</comment>
<name>A0ABT0M555_9RHOB</name>
<proteinExistence type="predicted"/>
<dbReference type="Proteomes" id="UP001202550">
    <property type="component" value="Unassembled WGS sequence"/>
</dbReference>